<evidence type="ECO:0000256" key="12">
    <source>
        <dbReference type="SAM" id="Coils"/>
    </source>
</evidence>
<gene>
    <name evidence="14" type="ORF">CANTADRAFT_25069</name>
</gene>
<organism evidence="14 15">
    <name type="scientific">Suhomyces tanzawaensis NRRL Y-17324</name>
    <dbReference type="NCBI Taxonomy" id="984487"/>
    <lineage>
        <taxon>Eukaryota</taxon>
        <taxon>Fungi</taxon>
        <taxon>Dikarya</taxon>
        <taxon>Ascomycota</taxon>
        <taxon>Saccharomycotina</taxon>
        <taxon>Pichiomycetes</taxon>
        <taxon>Debaryomycetaceae</taxon>
        <taxon>Suhomyces</taxon>
    </lineage>
</organism>
<evidence type="ECO:0000313" key="14">
    <source>
        <dbReference type="EMBL" id="ODV80592.1"/>
    </source>
</evidence>
<keyword evidence="15" id="KW-1185">Reference proteome</keyword>
<dbReference type="RefSeq" id="XP_020065714.1">
    <property type="nucleotide sequence ID" value="XM_020207312.1"/>
</dbReference>
<comment type="subcellular location">
    <subcellularLocation>
        <location evidence="1">Mitochondrion inner membrane</location>
        <topology evidence="1">Single-pass membrane protein</topology>
    </subcellularLocation>
</comment>
<feature type="coiled-coil region" evidence="12">
    <location>
        <begin position="147"/>
        <end position="176"/>
    </location>
</feature>
<dbReference type="OrthoDB" id="5598305at2759"/>
<evidence type="ECO:0000313" key="15">
    <source>
        <dbReference type="Proteomes" id="UP000094285"/>
    </source>
</evidence>
<sequence>MAEPNPPEKPVAPAEPVSKPPPKAPKKGWSNPALRMLGVPRISLPSRNWMIFWTVLGSLGGGVAYDKYQQSQIRKKWMEEVKVLGEQIYSSDKLPRKLTIYIAPPPNDFLDSSYRIFRKFVKPVLNASALDYDIFTENRQGDIRATVAKKIREMRLAQLEKQKADAEALKQKQYNKSWTKFFKEDVPAFFTRSKKQNDDDDHLVARTELYSAKDVLGLYQYVDTIEPHSEDEFNVQTAGGVICIGRGAYKEYLTGVHEGLLGPLEKPQELIDEEIRVAEEKQKKREEDEKNGVKTSTDDDDDEDVEGGKKKKDPVTKPFITPEQYAAAQLAPELDLSKVVTDDNHIPVLFEQPVYVYPVPNLLGFLTIPRKIYRYYTTRELADDYGHRTTAISFNKIRPFEYKDVFQAKEEELDWPKKWVETGKTKNSEWVQELAVDERVTSRMRVYDHEL</sequence>
<keyword evidence="7" id="KW-0653">Protein transport</keyword>
<accession>A0A1E4SMI4</accession>
<evidence type="ECO:0000256" key="9">
    <source>
        <dbReference type="ARBA" id="ARBA00023010"/>
    </source>
</evidence>
<evidence type="ECO:0000256" key="7">
    <source>
        <dbReference type="ARBA" id="ARBA00022927"/>
    </source>
</evidence>
<keyword evidence="4" id="KW-0813">Transport</keyword>
<dbReference type="Pfam" id="PF11711">
    <property type="entry name" value="Tim54"/>
    <property type="match status" value="1"/>
</dbReference>
<evidence type="ECO:0000256" key="4">
    <source>
        <dbReference type="ARBA" id="ARBA00022448"/>
    </source>
</evidence>
<keyword evidence="10" id="KW-0496">Mitochondrion</keyword>
<evidence type="ECO:0000256" key="8">
    <source>
        <dbReference type="ARBA" id="ARBA00022989"/>
    </source>
</evidence>
<dbReference type="InterPro" id="IPR021056">
    <property type="entry name" value="Mt_import_IM_translocase_Tim54"/>
</dbReference>
<evidence type="ECO:0000256" key="3">
    <source>
        <dbReference type="ARBA" id="ARBA00020796"/>
    </source>
</evidence>
<evidence type="ECO:0000256" key="11">
    <source>
        <dbReference type="ARBA" id="ARBA00023136"/>
    </source>
</evidence>
<dbReference type="EMBL" id="KV453910">
    <property type="protein sequence ID" value="ODV80592.1"/>
    <property type="molecule type" value="Genomic_DNA"/>
</dbReference>
<dbReference type="GeneID" id="30981449"/>
<keyword evidence="11" id="KW-0472">Membrane</keyword>
<evidence type="ECO:0000256" key="5">
    <source>
        <dbReference type="ARBA" id="ARBA00022692"/>
    </source>
</evidence>
<proteinExistence type="inferred from homology"/>
<reference evidence="15" key="1">
    <citation type="submission" date="2016-05" db="EMBL/GenBank/DDBJ databases">
        <title>Comparative genomics of biotechnologically important yeasts.</title>
        <authorList>
            <consortium name="DOE Joint Genome Institute"/>
            <person name="Riley R."/>
            <person name="Haridas S."/>
            <person name="Wolfe K.H."/>
            <person name="Lopes M.R."/>
            <person name="Hittinger C.T."/>
            <person name="Goker M."/>
            <person name="Salamov A."/>
            <person name="Wisecaver J."/>
            <person name="Long T.M."/>
            <person name="Aerts A.L."/>
            <person name="Barry K."/>
            <person name="Choi C."/>
            <person name="Clum A."/>
            <person name="Coughlan A.Y."/>
            <person name="Deshpande S."/>
            <person name="Douglass A.P."/>
            <person name="Hanson S.J."/>
            <person name="Klenk H.-P."/>
            <person name="Labutti K."/>
            <person name="Lapidus A."/>
            <person name="Lindquist E."/>
            <person name="Lipzen A."/>
            <person name="Meier-Kolthoff J.P."/>
            <person name="Ohm R.A."/>
            <person name="Otillar R.P."/>
            <person name="Pangilinan J."/>
            <person name="Peng Y."/>
            <person name="Rokas A."/>
            <person name="Rosa C.A."/>
            <person name="Scheuner C."/>
            <person name="Sibirny A.A."/>
            <person name="Slot J.C."/>
            <person name="Stielow J.B."/>
            <person name="Sun H."/>
            <person name="Kurtzman C.P."/>
            <person name="Blackwell M."/>
            <person name="Grigoriev I.V."/>
            <person name="Jeffries T.W."/>
        </authorList>
    </citation>
    <scope>NUCLEOTIDE SEQUENCE [LARGE SCALE GENOMIC DNA]</scope>
    <source>
        <strain evidence="15">NRRL Y-17324</strain>
    </source>
</reference>
<dbReference type="Proteomes" id="UP000094285">
    <property type="component" value="Unassembled WGS sequence"/>
</dbReference>
<name>A0A1E4SMI4_9ASCO</name>
<feature type="compositionally biased region" description="Basic and acidic residues" evidence="13">
    <location>
        <begin position="281"/>
        <end position="292"/>
    </location>
</feature>
<keyword evidence="8" id="KW-1133">Transmembrane helix</keyword>
<keyword evidence="9" id="KW-0811">Translocation</keyword>
<dbReference type="GO" id="GO:0015031">
    <property type="term" value="P:protein transport"/>
    <property type="evidence" value="ECO:0007669"/>
    <property type="project" value="UniProtKB-KW"/>
</dbReference>
<feature type="region of interest" description="Disordered" evidence="13">
    <location>
        <begin position="1"/>
        <end position="30"/>
    </location>
</feature>
<evidence type="ECO:0000256" key="10">
    <source>
        <dbReference type="ARBA" id="ARBA00023128"/>
    </source>
</evidence>
<comment type="similarity">
    <text evidence="2">Belongs to the TIM54 family.</text>
</comment>
<evidence type="ECO:0000256" key="6">
    <source>
        <dbReference type="ARBA" id="ARBA00022792"/>
    </source>
</evidence>
<dbReference type="AlphaFoldDB" id="A0A1E4SMI4"/>
<keyword evidence="5" id="KW-0812">Transmembrane</keyword>
<keyword evidence="12" id="KW-0175">Coiled coil</keyword>
<evidence type="ECO:0000256" key="1">
    <source>
        <dbReference type="ARBA" id="ARBA00004434"/>
    </source>
</evidence>
<feature type="region of interest" description="Disordered" evidence="13">
    <location>
        <begin position="281"/>
        <end position="318"/>
    </location>
</feature>
<protein>
    <recommendedName>
        <fullName evidence="3">Mitochondrial import inner membrane translocase subunit TIM54</fullName>
    </recommendedName>
</protein>
<dbReference type="GO" id="GO:0005743">
    <property type="term" value="C:mitochondrial inner membrane"/>
    <property type="evidence" value="ECO:0007669"/>
    <property type="project" value="UniProtKB-SubCell"/>
</dbReference>
<evidence type="ECO:0000256" key="2">
    <source>
        <dbReference type="ARBA" id="ARBA00006355"/>
    </source>
</evidence>
<evidence type="ECO:0000256" key="13">
    <source>
        <dbReference type="SAM" id="MobiDB-lite"/>
    </source>
</evidence>
<dbReference type="STRING" id="984487.A0A1E4SMI4"/>
<keyword evidence="6" id="KW-0999">Mitochondrion inner membrane</keyword>
<feature type="compositionally biased region" description="Pro residues" evidence="13">
    <location>
        <begin position="1"/>
        <end position="10"/>
    </location>
</feature>